<name>E4KMI0_9LACT</name>
<sequence>MMKISIFFAPGFEEIEALTPADVLRRAGFEVDLLGLEPVVEGAHQIKVTMDKVLDQVIDGYDLIVLPGGMPGADNLRKNHFVIESIKKQANSGKKVAAICAAPIVLEAAGLLEDRNFTNYPGFEEQISHGTYLDDRLFVVDGNITTSKGPGTALEFSYQLVDSLGGDAQTLKEDMQYNFLQEIIRKK</sequence>
<proteinExistence type="predicted"/>
<dbReference type="SUPFAM" id="SSF52317">
    <property type="entry name" value="Class I glutamine amidotransferase-like"/>
    <property type="match status" value="1"/>
</dbReference>
<dbReference type="InterPro" id="IPR029062">
    <property type="entry name" value="Class_I_gatase-like"/>
</dbReference>
<dbReference type="OrthoDB" id="9800516at2"/>
<accession>E4KMI0</accession>
<dbReference type="CDD" id="cd03135">
    <property type="entry name" value="GATase1_DJ-1"/>
    <property type="match status" value="1"/>
</dbReference>
<evidence type="ECO:0000259" key="1">
    <source>
        <dbReference type="Pfam" id="PF01965"/>
    </source>
</evidence>
<keyword evidence="3" id="KW-1185">Reference proteome</keyword>
<organism evidence="2 3">
    <name type="scientific">Eremococcus coleocola ACS-139-V-Col8</name>
    <dbReference type="NCBI Taxonomy" id="908337"/>
    <lineage>
        <taxon>Bacteria</taxon>
        <taxon>Bacillati</taxon>
        <taxon>Bacillota</taxon>
        <taxon>Bacilli</taxon>
        <taxon>Lactobacillales</taxon>
        <taxon>Aerococcaceae</taxon>
        <taxon>Eremococcus</taxon>
    </lineage>
</organism>
<dbReference type="eggNOG" id="COG0693">
    <property type="taxonomic scope" value="Bacteria"/>
</dbReference>
<evidence type="ECO:0000313" key="3">
    <source>
        <dbReference type="Proteomes" id="UP000005990"/>
    </source>
</evidence>
<dbReference type="Pfam" id="PF01965">
    <property type="entry name" value="DJ-1_PfpI"/>
    <property type="match status" value="1"/>
</dbReference>
<dbReference type="Proteomes" id="UP000005990">
    <property type="component" value="Unassembled WGS sequence"/>
</dbReference>
<dbReference type="EMBL" id="AENN01000005">
    <property type="protein sequence ID" value="EFR31833.1"/>
    <property type="molecule type" value="Genomic_DNA"/>
</dbReference>
<dbReference type="InterPro" id="IPR006287">
    <property type="entry name" value="DJ-1"/>
</dbReference>
<dbReference type="RefSeq" id="WP_006417673.1">
    <property type="nucleotide sequence ID" value="NZ_AENN01000005.1"/>
</dbReference>
<dbReference type="AlphaFoldDB" id="E4KMI0"/>
<dbReference type="NCBIfam" id="TIGR01383">
    <property type="entry name" value="not_thiJ"/>
    <property type="match status" value="1"/>
</dbReference>
<dbReference type="GO" id="GO:0005737">
    <property type="term" value="C:cytoplasm"/>
    <property type="evidence" value="ECO:0007669"/>
    <property type="project" value="TreeGrafter"/>
</dbReference>
<feature type="domain" description="DJ-1/PfpI" evidence="1">
    <location>
        <begin position="2"/>
        <end position="162"/>
    </location>
</feature>
<dbReference type="InterPro" id="IPR050325">
    <property type="entry name" value="Prot/Nucl_acid_deglycase"/>
</dbReference>
<protein>
    <submittedName>
        <fullName evidence="2">DJ-1 family protein</fullName>
    </submittedName>
</protein>
<gene>
    <name evidence="2" type="ORF">HMPREF9257_0278</name>
</gene>
<dbReference type="PANTHER" id="PTHR48094">
    <property type="entry name" value="PROTEIN/NUCLEIC ACID DEGLYCASE DJ-1-RELATED"/>
    <property type="match status" value="1"/>
</dbReference>
<evidence type="ECO:0000313" key="2">
    <source>
        <dbReference type="EMBL" id="EFR31833.1"/>
    </source>
</evidence>
<comment type="caution">
    <text evidence="2">The sequence shown here is derived from an EMBL/GenBank/DDBJ whole genome shotgun (WGS) entry which is preliminary data.</text>
</comment>
<dbReference type="InterPro" id="IPR002818">
    <property type="entry name" value="DJ-1/PfpI"/>
</dbReference>
<reference evidence="2 3" key="1">
    <citation type="submission" date="2010-10" db="EMBL/GenBank/DDBJ databases">
        <authorList>
            <person name="Durkin A.S."/>
            <person name="Madupu R."/>
            <person name="Torralba M."/>
            <person name="Gillis M."/>
            <person name="Methe B."/>
            <person name="Sutton G."/>
            <person name="Nelson K.E."/>
        </authorList>
    </citation>
    <scope>NUCLEOTIDE SEQUENCE [LARGE SCALE GENOMIC DNA]</scope>
    <source>
        <strain evidence="2 3">ACS-139-V-Col8</strain>
    </source>
</reference>
<dbReference type="STRING" id="908337.HMPREF9257_0278"/>
<dbReference type="PANTHER" id="PTHR48094:SF12">
    <property type="entry name" value="PARKINSON DISEASE PROTEIN 7 HOMOLOG"/>
    <property type="match status" value="1"/>
</dbReference>
<dbReference type="Gene3D" id="3.40.50.880">
    <property type="match status" value="1"/>
</dbReference>